<dbReference type="Proteomes" id="UP000265703">
    <property type="component" value="Unassembled WGS sequence"/>
</dbReference>
<evidence type="ECO:0000313" key="2">
    <source>
        <dbReference type="Proteomes" id="UP000265703"/>
    </source>
</evidence>
<evidence type="ECO:0008006" key="3">
    <source>
        <dbReference type="Google" id="ProtNLM"/>
    </source>
</evidence>
<dbReference type="OrthoDB" id="1470350at2759"/>
<reference evidence="1 2" key="1">
    <citation type="submission" date="2018-06" db="EMBL/GenBank/DDBJ databases">
        <title>Comparative genomics reveals the genomic features of Rhizophagus irregularis, R. cerebriforme, R. diaphanum and Gigaspora rosea, and their symbiotic lifestyle signature.</title>
        <authorList>
            <person name="Morin E."/>
            <person name="San Clemente H."/>
            <person name="Chen E.C.H."/>
            <person name="De La Providencia I."/>
            <person name="Hainaut M."/>
            <person name="Kuo A."/>
            <person name="Kohler A."/>
            <person name="Murat C."/>
            <person name="Tang N."/>
            <person name="Roy S."/>
            <person name="Loubradou J."/>
            <person name="Henrissat B."/>
            <person name="Grigoriev I.V."/>
            <person name="Corradi N."/>
            <person name="Roux C."/>
            <person name="Martin F.M."/>
        </authorList>
    </citation>
    <scope>NUCLEOTIDE SEQUENCE [LARGE SCALE GENOMIC DNA]</scope>
    <source>
        <strain evidence="1 2">DAOM 227022</strain>
    </source>
</reference>
<proteinExistence type="predicted"/>
<dbReference type="AlphaFoldDB" id="A0A397SUI6"/>
<dbReference type="EMBL" id="QKYT01000222">
    <property type="protein sequence ID" value="RIA89372.1"/>
    <property type="molecule type" value="Genomic_DNA"/>
</dbReference>
<evidence type="ECO:0000313" key="1">
    <source>
        <dbReference type="EMBL" id="RIA89372.1"/>
    </source>
</evidence>
<organism evidence="1 2">
    <name type="scientific">Glomus cerebriforme</name>
    <dbReference type="NCBI Taxonomy" id="658196"/>
    <lineage>
        <taxon>Eukaryota</taxon>
        <taxon>Fungi</taxon>
        <taxon>Fungi incertae sedis</taxon>
        <taxon>Mucoromycota</taxon>
        <taxon>Glomeromycotina</taxon>
        <taxon>Glomeromycetes</taxon>
        <taxon>Glomerales</taxon>
        <taxon>Glomeraceae</taxon>
        <taxon>Glomus</taxon>
    </lineage>
</organism>
<comment type="caution">
    <text evidence="1">The sequence shown here is derived from an EMBL/GenBank/DDBJ whole genome shotgun (WGS) entry which is preliminary data.</text>
</comment>
<gene>
    <name evidence="1" type="ORF">C1645_824944</name>
</gene>
<keyword evidence="2" id="KW-1185">Reference proteome</keyword>
<sequence length="70" mass="8085">MLLTVNISKDNDGNERPMTIEEIGDDIVEILIEEVKLKRHLMKDPITYEDLNKLEYIKAVIKLKAIVFGD</sequence>
<accession>A0A397SUI6</accession>
<protein>
    <recommendedName>
        <fullName evidence="3">Cytochrome P450</fullName>
    </recommendedName>
</protein>
<name>A0A397SUI6_9GLOM</name>